<feature type="domain" description="Zinc finger DksA/TraR C4-type" evidence="5">
    <location>
        <begin position="87"/>
        <end position="114"/>
    </location>
</feature>
<dbReference type="EMBL" id="FRCZ01000002">
    <property type="protein sequence ID" value="SHM89516.1"/>
    <property type="molecule type" value="Genomic_DNA"/>
</dbReference>
<dbReference type="Pfam" id="PF01258">
    <property type="entry name" value="zf-dskA_traR"/>
    <property type="match status" value="1"/>
</dbReference>
<evidence type="ECO:0000256" key="2">
    <source>
        <dbReference type="ARBA" id="ARBA00022771"/>
    </source>
</evidence>
<name>A0A1M7MFA3_9BACI</name>
<gene>
    <name evidence="6" type="ORF">SAMN05216179_1194</name>
</gene>
<keyword evidence="1" id="KW-0479">Metal-binding</keyword>
<evidence type="ECO:0000256" key="4">
    <source>
        <dbReference type="PROSITE-ProRule" id="PRU00510"/>
    </source>
</evidence>
<dbReference type="RefSeq" id="WP_073200680.1">
    <property type="nucleotide sequence ID" value="NZ_FRCZ01000002.1"/>
</dbReference>
<accession>A0A1M7MFA3</accession>
<dbReference type="AlphaFoldDB" id="A0A1M7MFA3"/>
<feature type="zinc finger region" description="dksA C4-type" evidence="4">
    <location>
        <begin position="92"/>
        <end position="116"/>
    </location>
</feature>
<sequence>MIEQRQLQQCRNELLSRKETVKKHVKDYYGLGLEHNKESTSELSNYDNHPGDTGTELFEREKDIALNDHAEQELKDIDTALQAIDQGTYDKCEECGAEIPAQRLLSMPTTRRCIQHAEHHISKTRPVEEDVIHSSINEMESEVDEEKSTIFDAEDSWQRVEKYGSSDGPSDFYDSQKDYDDMFFNSDELVGSVEELEGFLLSDINGKFIGVNEKHERYEDYLDENDIGSILYSER</sequence>
<dbReference type="GO" id="GO:0008270">
    <property type="term" value="F:zinc ion binding"/>
    <property type="evidence" value="ECO:0007669"/>
    <property type="project" value="UniProtKB-KW"/>
</dbReference>
<dbReference type="PANTHER" id="PTHR33823:SF4">
    <property type="entry name" value="GENERAL STRESS PROTEIN 16O"/>
    <property type="match status" value="1"/>
</dbReference>
<protein>
    <submittedName>
        <fullName evidence="6">Transcriptional regulator, TraR/DksA family</fullName>
    </submittedName>
</protein>
<keyword evidence="2" id="KW-0863">Zinc-finger</keyword>
<reference evidence="6 7" key="1">
    <citation type="submission" date="2016-11" db="EMBL/GenBank/DDBJ databases">
        <authorList>
            <person name="Jaros S."/>
            <person name="Januszkiewicz K."/>
            <person name="Wedrychowicz H."/>
        </authorList>
    </citation>
    <scope>NUCLEOTIDE SEQUENCE [LARGE SCALE GENOMIC DNA]</scope>
    <source>
        <strain evidence="6 7">CGMCC 1.10681</strain>
    </source>
</reference>
<dbReference type="SUPFAM" id="SSF57716">
    <property type="entry name" value="Glucocorticoid receptor-like (DNA-binding domain)"/>
    <property type="match status" value="1"/>
</dbReference>
<evidence type="ECO:0000313" key="6">
    <source>
        <dbReference type="EMBL" id="SHM89516.1"/>
    </source>
</evidence>
<keyword evidence="7" id="KW-1185">Reference proteome</keyword>
<keyword evidence="3" id="KW-0862">Zinc</keyword>
<dbReference type="Gene3D" id="1.20.120.910">
    <property type="entry name" value="DksA, coiled-coil domain"/>
    <property type="match status" value="1"/>
</dbReference>
<evidence type="ECO:0000259" key="5">
    <source>
        <dbReference type="Pfam" id="PF01258"/>
    </source>
</evidence>
<dbReference type="PROSITE" id="PS51128">
    <property type="entry name" value="ZF_DKSA_2"/>
    <property type="match status" value="1"/>
</dbReference>
<dbReference type="InterPro" id="IPR000962">
    <property type="entry name" value="Znf_DskA_TraR"/>
</dbReference>
<dbReference type="InterPro" id="IPR037187">
    <property type="entry name" value="DnaK_N"/>
</dbReference>
<evidence type="ECO:0000313" key="7">
    <source>
        <dbReference type="Proteomes" id="UP000184184"/>
    </source>
</evidence>
<organism evidence="6 7">
    <name type="scientific">Gracilibacillus kekensis</name>
    <dbReference type="NCBI Taxonomy" id="1027249"/>
    <lineage>
        <taxon>Bacteria</taxon>
        <taxon>Bacillati</taxon>
        <taxon>Bacillota</taxon>
        <taxon>Bacilli</taxon>
        <taxon>Bacillales</taxon>
        <taxon>Bacillaceae</taxon>
        <taxon>Gracilibacillus</taxon>
    </lineage>
</organism>
<evidence type="ECO:0000256" key="1">
    <source>
        <dbReference type="ARBA" id="ARBA00022723"/>
    </source>
</evidence>
<dbReference type="Proteomes" id="UP000184184">
    <property type="component" value="Unassembled WGS sequence"/>
</dbReference>
<dbReference type="STRING" id="1027249.SAMN05216179_1194"/>
<dbReference type="InterPro" id="IPR014240">
    <property type="entry name" value="YteA"/>
</dbReference>
<evidence type="ECO:0000256" key="3">
    <source>
        <dbReference type="ARBA" id="ARBA00022833"/>
    </source>
</evidence>
<dbReference type="OrthoDB" id="9811543at2"/>
<dbReference type="PANTHER" id="PTHR33823">
    <property type="entry name" value="RNA POLYMERASE-BINDING TRANSCRIPTION FACTOR DKSA-RELATED"/>
    <property type="match status" value="1"/>
</dbReference>
<dbReference type="NCBIfam" id="TIGR02890">
    <property type="entry name" value="bacill_yteA"/>
    <property type="match status" value="1"/>
</dbReference>
<dbReference type="SUPFAM" id="SSF109635">
    <property type="entry name" value="DnaK suppressor protein DksA, alpha-hairpin domain"/>
    <property type="match status" value="1"/>
</dbReference>
<proteinExistence type="predicted"/>